<dbReference type="Pfam" id="PF02620">
    <property type="entry name" value="YceD"/>
    <property type="match status" value="1"/>
</dbReference>
<dbReference type="Proteomes" id="UP000317557">
    <property type="component" value="Unassembled WGS sequence"/>
</dbReference>
<feature type="compositionally biased region" description="Basic and acidic residues" evidence="1">
    <location>
        <begin position="130"/>
        <end position="140"/>
    </location>
</feature>
<organism evidence="2 3">
    <name type="scientific">Gracilimonas mengyeensis</name>
    <dbReference type="NCBI Taxonomy" id="1302730"/>
    <lineage>
        <taxon>Bacteria</taxon>
        <taxon>Pseudomonadati</taxon>
        <taxon>Balneolota</taxon>
        <taxon>Balneolia</taxon>
        <taxon>Balneolales</taxon>
        <taxon>Balneolaceae</taxon>
        <taxon>Gracilimonas</taxon>
    </lineage>
</organism>
<feature type="compositionally biased region" description="Basic and acidic residues" evidence="1">
    <location>
        <begin position="155"/>
        <end position="167"/>
    </location>
</feature>
<dbReference type="InterPro" id="IPR003772">
    <property type="entry name" value="YceD"/>
</dbReference>
<name>A0A521DSS5_9BACT</name>
<dbReference type="AlphaFoldDB" id="A0A521DSS5"/>
<dbReference type="EMBL" id="FXTP01000009">
    <property type="protein sequence ID" value="SMO74759.1"/>
    <property type="molecule type" value="Genomic_DNA"/>
</dbReference>
<evidence type="ECO:0000313" key="3">
    <source>
        <dbReference type="Proteomes" id="UP000317557"/>
    </source>
</evidence>
<reference evidence="2 3" key="1">
    <citation type="submission" date="2017-05" db="EMBL/GenBank/DDBJ databases">
        <authorList>
            <person name="Varghese N."/>
            <person name="Submissions S."/>
        </authorList>
    </citation>
    <scope>NUCLEOTIDE SEQUENCE [LARGE SCALE GENOMIC DNA]</scope>
    <source>
        <strain evidence="2 3">DSM 21985</strain>
    </source>
</reference>
<keyword evidence="3" id="KW-1185">Reference proteome</keyword>
<dbReference type="RefSeq" id="WP_142454729.1">
    <property type="nucleotide sequence ID" value="NZ_FXTP01000009.1"/>
</dbReference>
<sequence length="167" mass="19421">MLTFKIFEIPEGESEKTLDLASQELDLGELTFNGGTIDIKFYRTLHFIRTTFSVDAKVELICDRSLDAFDYEVQQDYEVLFKAEEVEETADESGAVRNYDHGGNQIDLEQDVRDTILLNIPTKKLHPRFLDDDGNPKEMLDEQFGDIPDEEEDRIDPRWEKLKELKD</sequence>
<evidence type="ECO:0000313" key="2">
    <source>
        <dbReference type="EMBL" id="SMO74759.1"/>
    </source>
</evidence>
<dbReference type="OrthoDB" id="1524821at2"/>
<proteinExistence type="predicted"/>
<feature type="compositionally biased region" description="Acidic residues" evidence="1">
    <location>
        <begin position="141"/>
        <end position="154"/>
    </location>
</feature>
<feature type="region of interest" description="Disordered" evidence="1">
    <location>
        <begin position="130"/>
        <end position="167"/>
    </location>
</feature>
<evidence type="ECO:0000256" key="1">
    <source>
        <dbReference type="SAM" id="MobiDB-lite"/>
    </source>
</evidence>
<protein>
    <submittedName>
        <fullName evidence="2">Uncharacterized ACR, COG1399</fullName>
    </submittedName>
</protein>
<accession>A0A521DSS5</accession>
<gene>
    <name evidence="2" type="ORF">SAMN06265219_10990</name>
</gene>